<organism evidence="1 2">
    <name type="scientific">Skermanella aerolata</name>
    <dbReference type="NCBI Taxonomy" id="393310"/>
    <lineage>
        <taxon>Bacteria</taxon>
        <taxon>Pseudomonadati</taxon>
        <taxon>Pseudomonadota</taxon>
        <taxon>Alphaproteobacteria</taxon>
        <taxon>Rhodospirillales</taxon>
        <taxon>Azospirillaceae</taxon>
        <taxon>Skermanella</taxon>
    </lineage>
</organism>
<protein>
    <submittedName>
        <fullName evidence="1">GlcNAc-PI de-N-acetylase</fullName>
    </submittedName>
</protein>
<dbReference type="InterPro" id="IPR024078">
    <property type="entry name" value="LmbE-like_dom_sf"/>
</dbReference>
<dbReference type="Pfam" id="PF02585">
    <property type="entry name" value="PIG-L"/>
    <property type="match status" value="1"/>
</dbReference>
<dbReference type="SUPFAM" id="SSF102588">
    <property type="entry name" value="LmbE-like"/>
    <property type="match status" value="1"/>
</dbReference>
<dbReference type="Gene3D" id="3.40.50.10320">
    <property type="entry name" value="LmbE-like"/>
    <property type="match status" value="1"/>
</dbReference>
<keyword evidence="2" id="KW-1185">Reference proteome</keyword>
<dbReference type="OrthoDB" id="116799at2"/>
<sequence>MRADATVTTTRTALFVSPHLDDVAFSCAGTLAALKARGWSVVLATVFTRSVVNPKGFALACQTDKGLAPEVDYMALRRDEDAAFAATPGIEADEVHWLDLEEAPHRGYDSPAALFGPVLATDQIWREVAVRVGAIAEAVDPNVVFAPQALGNHVDHRQAVRAVVSLGRPAVWYRDLPYATRAPEEAPPPGLPSGLVKLAVPVTDHLPAKIAGCCRYATQLPFQFGGVERVGQTLTAFAADEAARAGMPDHAECFLADPAVAGALRGA</sequence>
<accession>A0A512DLI9</accession>
<dbReference type="AlphaFoldDB" id="A0A512DLI9"/>
<proteinExistence type="predicted"/>
<dbReference type="InterPro" id="IPR003737">
    <property type="entry name" value="GlcNAc_PI_deacetylase-related"/>
</dbReference>
<evidence type="ECO:0000313" key="2">
    <source>
        <dbReference type="Proteomes" id="UP000321523"/>
    </source>
</evidence>
<comment type="caution">
    <text evidence="1">The sequence shown here is derived from an EMBL/GenBank/DDBJ whole genome shotgun (WGS) entry which is preliminary data.</text>
</comment>
<gene>
    <name evidence="1" type="ORF">SAE02_14910</name>
</gene>
<dbReference type="Proteomes" id="UP000321523">
    <property type="component" value="Unassembled WGS sequence"/>
</dbReference>
<dbReference type="EMBL" id="BJYZ01000006">
    <property type="protein sequence ID" value="GEO37343.1"/>
    <property type="molecule type" value="Genomic_DNA"/>
</dbReference>
<evidence type="ECO:0000313" key="1">
    <source>
        <dbReference type="EMBL" id="GEO37343.1"/>
    </source>
</evidence>
<reference evidence="1 2" key="1">
    <citation type="submission" date="2019-07" db="EMBL/GenBank/DDBJ databases">
        <title>Whole genome shotgun sequence of Skermanella aerolata NBRC 106429.</title>
        <authorList>
            <person name="Hosoyama A."/>
            <person name="Uohara A."/>
            <person name="Ohji S."/>
            <person name="Ichikawa N."/>
        </authorList>
    </citation>
    <scope>NUCLEOTIDE SEQUENCE [LARGE SCALE GENOMIC DNA]</scope>
    <source>
        <strain evidence="1 2">NBRC 106429</strain>
    </source>
</reference>
<name>A0A512DLI9_9PROT</name>